<keyword evidence="3" id="KW-1185">Reference proteome</keyword>
<proteinExistence type="predicted"/>
<dbReference type="SUPFAM" id="SSF52540">
    <property type="entry name" value="P-loop containing nucleoside triphosphate hydrolases"/>
    <property type="match status" value="1"/>
</dbReference>
<reference evidence="2" key="1">
    <citation type="journal article" date="2014" name="Int. J. Syst. Evol. Microbiol.">
        <title>Complete genome sequence of Corynebacterium casei LMG S-19264T (=DSM 44701T), isolated from a smear-ripened cheese.</title>
        <authorList>
            <consortium name="US DOE Joint Genome Institute (JGI-PGF)"/>
            <person name="Walter F."/>
            <person name="Albersmeier A."/>
            <person name="Kalinowski J."/>
            <person name="Ruckert C."/>
        </authorList>
    </citation>
    <scope>NUCLEOTIDE SEQUENCE</scope>
    <source>
        <strain evidence="2">CGMCC 1.12919</strain>
    </source>
</reference>
<dbReference type="PIRSF" id="PIRSF034285">
    <property type="entry name" value="UCP034285"/>
    <property type="match status" value="1"/>
</dbReference>
<evidence type="ECO:0000313" key="2">
    <source>
        <dbReference type="EMBL" id="GGC83563.1"/>
    </source>
</evidence>
<dbReference type="AlphaFoldDB" id="A0A916UQN2"/>
<dbReference type="RefSeq" id="WP_244642160.1">
    <property type="nucleotide sequence ID" value="NZ_BMGG01000009.1"/>
</dbReference>
<dbReference type="InterPro" id="IPR027417">
    <property type="entry name" value="P-loop_NTPase"/>
</dbReference>
<feature type="region of interest" description="Disordered" evidence="1">
    <location>
        <begin position="20"/>
        <end position="39"/>
    </location>
</feature>
<protein>
    <recommendedName>
        <fullName evidence="4">Protein ImuA</fullName>
    </recommendedName>
</protein>
<feature type="region of interest" description="Disordered" evidence="1">
    <location>
        <begin position="252"/>
        <end position="323"/>
    </location>
</feature>
<dbReference type="Proteomes" id="UP000637002">
    <property type="component" value="Unassembled WGS sequence"/>
</dbReference>
<accession>A0A916UQN2</accession>
<dbReference type="Gene3D" id="3.40.50.300">
    <property type="entry name" value="P-loop containing nucleotide triphosphate hydrolases"/>
    <property type="match status" value="1"/>
</dbReference>
<sequence>MQASALAQLRHTISRLEGRPATGWDWTNGSASGPGAGGTDPLATIRIGLGLEEADQVLQGGLRTAAVHEIFAAAADGPAATGFAVGLAQRVLSALAPAGRPRLLWIRDDFCELEWGGLFASGLVEWGLDPGVLVMVRVPRPLDGLRAAADALGCGGLAAVVLESSGPAALLDLTATRKLALAAAASGVTALTLRLDGAPVPSAAETRWLIEAAPSSTGATRRRWPWLGNPAFTATLARHRGGRDGRWTMEWDGDGRRFRAPPSEAIDDGTRMSLPLPLRPADPGPLAAETDGRTAGPAPGRSATAGPLLSRRRFPGRGGGQDR</sequence>
<name>A0A916UQN2_9HYPH</name>
<reference evidence="2" key="2">
    <citation type="submission" date="2020-09" db="EMBL/GenBank/DDBJ databases">
        <authorList>
            <person name="Sun Q."/>
            <person name="Zhou Y."/>
        </authorList>
    </citation>
    <scope>NUCLEOTIDE SEQUENCE</scope>
    <source>
        <strain evidence="2">CGMCC 1.12919</strain>
    </source>
</reference>
<organism evidence="2 3">
    <name type="scientific">Chelatococcus reniformis</name>
    <dbReference type="NCBI Taxonomy" id="1494448"/>
    <lineage>
        <taxon>Bacteria</taxon>
        <taxon>Pseudomonadati</taxon>
        <taxon>Pseudomonadota</taxon>
        <taxon>Alphaproteobacteria</taxon>
        <taxon>Hyphomicrobiales</taxon>
        <taxon>Chelatococcaceae</taxon>
        <taxon>Chelatococcus</taxon>
    </lineage>
</organism>
<dbReference type="EMBL" id="BMGG01000009">
    <property type="protein sequence ID" value="GGC83563.1"/>
    <property type="molecule type" value="Genomic_DNA"/>
</dbReference>
<evidence type="ECO:0008006" key="4">
    <source>
        <dbReference type="Google" id="ProtNLM"/>
    </source>
</evidence>
<gene>
    <name evidence="2" type="ORF">GCM10010994_46800</name>
</gene>
<evidence type="ECO:0000313" key="3">
    <source>
        <dbReference type="Proteomes" id="UP000637002"/>
    </source>
</evidence>
<dbReference type="InterPro" id="IPR017026">
    <property type="entry name" value="ImuA"/>
</dbReference>
<evidence type="ECO:0000256" key="1">
    <source>
        <dbReference type="SAM" id="MobiDB-lite"/>
    </source>
</evidence>
<comment type="caution">
    <text evidence="2">The sequence shown here is derived from an EMBL/GenBank/DDBJ whole genome shotgun (WGS) entry which is preliminary data.</text>
</comment>